<organism evidence="3 4">
    <name type="scientific">Streptomyces pini</name>
    <dbReference type="NCBI Taxonomy" id="1520580"/>
    <lineage>
        <taxon>Bacteria</taxon>
        <taxon>Bacillati</taxon>
        <taxon>Actinomycetota</taxon>
        <taxon>Actinomycetes</taxon>
        <taxon>Kitasatosporales</taxon>
        <taxon>Streptomycetaceae</taxon>
        <taxon>Streptomyces</taxon>
    </lineage>
</organism>
<evidence type="ECO:0000256" key="1">
    <source>
        <dbReference type="SAM" id="Coils"/>
    </source>
</evidence>
<feature type="region of interest" description="Disordered" evidence="2">
    <location>
        <begin position="191"/>
        <end position="217"/>
    </location>
</feature>
<feature type="region of interest" description="Disordered" evidence="2">
    <location>
        <begin position="254"/>
        <end position="278"/>
    </location>
</feature>
<reference evidence="4" key="1">
    <citation type="submission" date="2016-10" db="EMBL/GenBank/DDBJ databases">
        <authorList>
            <person name="Varghese N."/>
            <person name="Submissions S."/>
        </authorList>
    </citation>
    <scope>NUCLEOTIDE SEQUENCE [LARGE SCALE GENOMIC DNA]</scope>
    <source>
        <strain evidence="4">PL19</strain>
    </source>
</reference>
<gene>
    <name evidence="3" type="ORF">SAMN05192584_110185</name>
</gene>
<name>A0A1I4DQW6_9ACTN</name>
<evidence type="ECO:0000313" key="3">
    <source>
        <dbReference type="EMBL" id="SFK94697.1"/>
    </source>
</evidence>
<evidence type="ECO:0000256" key="2">
    <source>
        <dbReference type="SAM" id="MobiDB-lite"/>
    </source>
</evidence>
<dbReference type="RefSeq" id="WP_245793665.1">
    <property type="nucleotide sequence ID" value="NZ_FOSG01000010.1"/>
</dbReference>
<evidence type="ECO:0000313" key="4">
    <source>
        <dbReference type="Proteomes" id="UP000198928"/>
    </source>
</evidence>
<dbReference type="EMBL" id="FOSG01000010">
    <property type="protein sequence ID" value="SFK94697.1"/>
    <property type="molecule type" value="Genomic_DNA"/>
</dbReference>
<evidence type="ECO:0008006" key="5">
    <source>
        <dbReference type="Google" id="ProtNLM"/>
    </source>
</evidence>
<protein>
    <recommendedName>
        <fullName evidence="5">UL36 very large tegument protein</fullName>
    </recommendedName>
</protein>
<dbReference type="Proteomes" id="UP000198928">
    <property type="component" value="Unassembled WGS sequence"/>
</dbReference>
<accession>A0A1I4DQW6</accession>
<feature type="coiled-coil region" evidence="1">
    <location>
        <begin position="164"/>
        <end position="191"/>
    </location>
</feature>
<proteinExistence type="predicted"/>
<keyword evidence="1" id="KW-0175">Coiled coil</keyword>
<dbReference type="AlphaFoldDB" id="A0A1I4DQW6"/>
<sequence>MPVPKPTGSIHRAAACLDVPGGPDLPEAAEFAAALTALTAELDPAAGWYAVFARRDPEGLAACLAGRRIPPWDVVASLLDDLTVRRGPRRARPRAAWLRTLYLASLTACDEAAGDPRRRAAELRDVLTRTLREQRHAAQREQALARVLTAGGHPAGAGSLAADLAWARDDRARATARCRELRERLAVLVARGGAGPGHGPGHVPSSPEPSGPVRARPRGARFAGLETGARADPAAGPVPAAIPAVPAPRGARFAGVESEGDERATRPEDPAGDAARAARVQRRCDETVARLAGLRARGRTGEAHALLCEAAGRPALWLPVLVERLEQAGMGADVADLLWEAANLPPGPLAEAAEALAAAGRAEDCGRLLRQAAARPAGEVASAALALRGAGLGSGAVELLSAVVRARRPEEAAEAVAADPAALTPLLLAAAARVSDRRRRDIEGVLARGRPAAGR</sequence>
<keyword evidence="4" id="KW-1185">Reference proteome</keyword>